<evidence type="ECO:0000256" key="1">
    <source>
        <dbReference type="SAM" id="Coils"/>
    </source>
</evidence>
<organism evidence="3 4">
    <name type="scientific">Linnemannia gamsii</name>
    <dbReference type="NCBI Taxonomy" id="64522"/>
    <lineage>
        <taxon>Eukaryota</taxon>
        <taxon>Fungi</taxon>
        <taxon>Fungi incertae sedis</taxon>
        <taxon>Mucoromycota</taxon>
        <taxon>Mortierellomycotina</taxon>
        <taxon>Mortierellomycetes</taxon>
        <taxon>Mortierellales</taxon>
        <taxon>Mortierellaceae</taxon>
        <taxon>Linnemannia</taxon>
    </lineage>
</organism>
<feature type="compositionally biased region" description="Acidic residues" evidence="2">
    <location>
        <begin position="61"/>
        <end position="71"/>
    </location>
</feature>
<evidence type="ECO:0000256" key="2">
    <source>
        <dbReference type="SAM" id="MobiDB-lite"/>
    </source>
</evidence>
<reference evidence="3 4" key="1">
    <citation type="journal article" date="2020" name="Fungal Divers.">
        <title>Resolving the Mortierellaceae phylogeny through synthesis of multi-gene phylogenetics and phylogenomics.</title>
        <authorList>
            <person name="Vandepol N."/>
            <person name="Liber J."/>
            <person name="Desiro A."/>
            <person name="Na H."/>
            <person name="Kennedy M."/>
            <person name="Barry K."/>
            <person name="Grigoriev I.V."/>
            <person name="Miller A.N."/>
            <person name="O'Donnell K."/>
            <person name="Stajich J.E."/>
            <person name="Bonito G."/>
        </authorList>
    </citation>
    <scope>NUCLEOTIDE SEQUENCE [LARGE SCALE GENOMIC DNA]</scope>
    <source>
        <strain evidence="3 4">AD045</strain>
    </source>
</reference>
<feature type="compositionally biased region" description="Basic and acidic residues" evidence="2">
    <location>
        <begin position="512"/>
        <end position="522"/>
    </location>
</feature>
<dbReference type="Proteomes" id="UP001194696">
    <property type="component" value="Unassembled WGS sequence"/>
</dbReference>
<feature type="compositionally biased region" description="Basic and acidic residues" evidence="2">
    <location>
        <begin position="619"/>
        <end position="646"/>
    </location>
</feature>
<dbReference type="EMBL" id="JAAAIM010000981">
    <property type="protein sequence ID" value="KAG0282919.1"/>
    <property type="molecule type" value="Genomic_DNA"/>
</dbReference>
<feature type="compositionally biased region" description="Low complexity" evidence="2">
    <location>
        <begin position="490"/>
        <end position="507"/>
    </location>
</feature>
<feature type="region of interest" description="Disordered" evidence="2">
    <location>
        <begin position="484"/>
        <end position="523"/>
    </location>
</feature>
<evidence type="ECO:0000313" key="3">
    <source>
        <dbReference type="EMBL" id="KAG0282919.1"/>
    </source>
</evidence>
<name>A0ABQ7JPX4_9FUNG</name>
<evidence type="ECO:0000313" key="4">
    <source>
        <dbReference type="Proteomes" id="UP001194696"/>
    </source>
</evidence>
<keyword evidence="1" id="KW-0175">Coiled coil</keyword>
<protein>
    <submittedName>
        <fullName evidence="3">Uncharacterized protein</fullName>
    </submittedName>
</protein>
<feature type="coiled-coil region" evidence="1">
    <location>
        <begin position="118"/>
        <end position="182"/>
    </location>
</feature>
<proteinExistence type="predicted"/>
<feature type="compositionally biased region" description="Basic residues" evidence="2">
    <location>
        <begin position="663"/>
        <end position="675"/>
    </location>
</feature>
<accession>A0ABQ7JPX4</accession>
<sequence>MGQETVSTHTLKNGAATTVIVRTTTIVSEHEEIVPDGHGVVEGFKKTLRDYWFPASHGSDDGDDDDDDNDDEHQHHHRGHADGQHQHDHQHHHHDTNPSLFGSNSVMRRAHDYWKSLTKDAEETAKEMVIKAKEARDEAAKDAKWAMFGYKKEAREAYEAAEEKYRQALTAAEKVHEDAQEKARSRWFQQAECTQKEVGEEAKDALEELTHKKWDRFKAAVDSLAFNPPKYACSPSSQYWFSRQNPAADSGWDCREIWDHSNQDDHAHSILKSLPKKELSLDKVHGTLTDLLAQAKLKAKNSPSVTSFDASLKSVKDGYQTLLERIGRNEKGAVEDLDSFVDKVKAKLNEAKYNEEQTDSWLTSQWNAVIDNAGDAKDQYERVFKNSLKSIKKARNDIYNSLLNGLLKSIQNARNNIKEAIRLTKDDIDKSRLNKALQDASLGFSNTLKEAETKIKSVPKHAYDNAIEAFNRDTTQVKAKLEHAAHAARKSGSSISHHASKSVSSAIHGAKKSADSIKDKASSKYGRATDSASSIWGSATNTPFAPLVKVQDSYNQLLGDAKTNLFGHNGHHFGGHHDANSLYGALTALYLMYLARKIWLRRSAWKAWKVSHGDLHLTHRETSGRRHSHSSESSHEHHEHHEDHEHHEKHHKHKHQDDEHHAVHSHSHGHHGKHGHTNSFGAILTKYTSLFPITMILLTALELAGFSRVCLHTLFAGLITSQLLQCGFFNNLMEQLGILDGSLGEGVSKRAVRDMAQCLSWTVLGLAVAANSIKVLHDKQH</sequence>
<comment type="caution">
    <text evidence="3">The sequence shown here is derived from an EMBL/GenBank/DDBJ whole genome shotgun (WGS) entry which is preliminary data.</text>
</comment>
<feature type="region of interest" description="Disordered" evidence="2">
    <location>
        <begin position="619"/>
        <end position="675"/>
    </location>
</feature>
<feature type="region of interest" description="Disordered" evidence="2">
    <location>
        <begin position="57"/>
        <end position="103"/>
    </location>
</feature>
<gene>
    <name evidence="3" type="ORF">BGZ96_012714</name>
</gene>
<keyword evidence="4" id="KW-1185">Reference proteome</keyword>